<dbReference type="Proteomes" id="UP000828390">
    <property type="component" value="Unassembled WGS sequence"/>
</dbReference>
<evidence type="ECO:0000256" key="1">
    <source>
        <dbReference type="SAM" id="MobiDB-lite"/>
    </source>
</evidence>
<dbReference type="EMBL" id="JAIWYP010000004">
    <property type="protein sequence ID" value="KAH3834720.1"/>
    <property type="molecule type" value="Genomic_DNA"/>
</dbReference>
<feature type="region of interest" description="Disordered" evidence="1">
    <location>
        <begin position="70"/>
        <end position="98"/>
    </location>
</feature>
<comment type="caution">
    <text evidence="2">The sequence shown here is derived from an EMBL/GenBank/DDBJ whole genome shotgun (WGS) entry which is preliminary data.</text>
</comment>
<evidence type="ECO:0000313" key="2">
    <source>
        <dbReference type="EMBL" id="KAH3834720.1"/>
    </source>
</evidence>
<gene>
    <name evidence="2" type="ORF">DPMN_108056</name>
</gene>
<organism evidence="2 3">
    <name type="scientific">Dreissena polymorpha</name>
    <name type="common">Zebra mussel</name>
    <name type="synonym">Mytilus polymorpha</name>
    <dbReference type="NCBI Taxonomy" id="45954"/>
    <lineage>
        <taxon>Eukaryota</taxon>
        <taxon>Metazoa</taxon>
        <taxon>Spiralia</taxon>
        <taxon>Lophotrochozoa</taxon>
        <taxon>Mollusca</taxon>
        <taxon>Bivalvia</taxon>
        <taxon>Autobranchia</taxon>
        <taxon>Heteroconchia</taxon>
        <taxon>Euheterodonta</taxon>
        <taxon>Imparidentia</taxon>
        <taxon>Neoheterodontei</taxon>
        <taxon>Myida</taxon>
        <taxon>Dreissenoidea</taxon>
        <taxon>Dreissenidae</taxon>
        <taxon>Dreissena</taxon>
    </lineage>
</organism>
<name>A0A9D4QLM2_DREPO</name>
<reference evidence="2" key="2">
    <citation type="submission" date="2020-11" db="EMBL/GenBank/DDBJ databases">
        <authorList>
            <person name="McCartney M.A."/>
            <person name="Auch B."/>
            <person name="Kono T."/>
            <person name="Mallez S."/>
            <person name="Becker A."/>
            <person name="Gohl D.M."/>
            <person name="Silverstein K.A.T."/>
            <person name="Koren S."/>
            <person name="Bechman K.B."/>
            <person name="Herman A."/>
            <person name="Abrahante J.E."/>
            <person name="Garbe J."/>
        </authorList>
    </citation>
    <scope>NUCLEOTIDE SEQUENCE</scope>
    <source>
        <strain evidence="2">Duluth1</strain>
        <tissue evidence="2">Whole animal</tissue>
    </source>
</reference>
<sequence>MGLVKKKHFNLQQFTGLDECNGQSSLIFRSPASSATSTDDISVYARQHGQLTDVERDTLLYTDLKPSEKHGYKKTQFGKQIAHSSHPGSRSIQDLCIV</sequence>
<keyword evidence="3" id="KW-1185">Reference proteome</keyword>
<reference evidence="2" key="1">
    <citation type="journal article" date="2019" name="bioRxiv">
        <title>The Genome of the Zebra Mussel, Dreissena polymorpha: A Resource for Invasive Species Research.</title>
        <authorList>
            <person name="McCartney M.A."/>
            <person name="Auch B."/>
            <person name="Kono T."/>
            <person name="Mallez S."/>
            <person name="Zhang Y."/>
            <person name="Obille A."/>
            <person name="Becker A."/>
            <person name="Abrahante J.E."/>
            <person name="Garbe J."/>
            <person name="Badalamenti J.P."/>
            <person name="Herman A."/>
            <person name="Mangelson H."/>
            <person name="Liachko I."/>
            <person name="Sullivan S."/>
            <person name="Sone E.D."/>
            <person name="Koren S."/>
            <person name="Silverstein K.A.T."/>
            <person name="Beckman K.B."/>
            <person name="Gohl D.M."/>
        </authorList>
    </citation>
    <scope>NUCLEOTIDE SEQUENCE</scope>
    <source>
        <strain evidence="2">Duluth1</strain>
        <tissue evidence="2">Whole animal</tissue>
    </source>
</reference>
<feature type="compositionally biased region" description="Polar residues" evidence="1">
    <location>
        <begin position="82"/>
        <end position="92"/>
    </location>
</feature>
<accession>A0A9D4QLM2</accession>
<proteinExistence type="predicted"/>
<evidence type="ECO:0000313" key="3">
    <source>
        <dbReference type="Proteomes" id="UP000828390"/>
    </source>
</evidence>
<protein>
    <submittedName>
        <fullName evidence="2">Uncharacterized protein</fullName>
    </submittedName>
</protein>
<dbReference type="AlphaFoldDB" id="A0A9D4QLM2"/>